<organism evidence="2 3">
    <name type="scientific">Mucor flavus</name>
    <dbReference type="NCBI Taxonomy" id="439312"/>
    <lineage>
        <taxon>Eukaryota</taxon>
        <taxon>Fungi</taxon>
        <taxon>Fungi incertae sedis</taxon>
        <taxon>Mucoromycota</taxon>
        <taxon>Mucoromycotina</taxon>
        <taxon>Mucoromycetes</taxon>
        <taxon>Mucorales</taxon>
        <taxon>Mucorineae</taxon>
        <taxon>Mucoraceae</taxon>
        <taxon>Mucor</taxon>
    </lineage>
</organism>
<protein>
    <submittedName>
        <fullName evidence="2">Uncharacterized protein</fullName>
    </submittedName>
</protein>
<dbReference type="EMBL" id="BAABUK010000036">
    <property type="protein sequence ID" value="GAA5816938.1"/>
    <property type="molecule type" value="Genomic_DNA"/>
</dbReference>
<evidence type="ECO:0000256" key="1">
    <source>
        <dbReference type="SAM" id="MobiDB-lite"/>
    </source>
</evidence>
<comment type="caution">
    <text evidence="2">The sequence shown here is derived from an EMBL/GenBank/DDBJ whole genome shotgun (WGS) entry which is preliminary data.</text>
</comment>
<keyword evidence="3" id="KW-1185">Reference proteome</keyword>
<name>A0ABP9ZCV4_9FUNG</name>
<feature type="region of interest" description="Disordered" evidence="1">
    <location>
        <begin position="140"/>
        <end position="198"/>
    </location>
</feature>
<evidence type="ECO:0000313" key="2">
    <source>
        <dbReference type="EMBL" id="GAA5816938.1"/>
    </source>
</evidence>
<feature type="compositionally biased region" description="Basic and acidic residues" evidence="1">
    <location>
        <begin position="185"/>
        <end position="198"/>
    </location>
</feature>
<feature type="compositionally biased region" description="Low complexity" evidence="1">
    <location>
        <begin position="158"/>
        <end position="171"/>
    </location>
</feature>
<proteinExistence type="predicted"/>
<gene>
    <name evidence="2" type="ORF">MFLAVUS_010473</name>
</gene>
<evidence type="ECO:0000313" key="3">
    <source>
        <dbReference type="Proteomes" id="UP001473302"/>
    </source>
</evidence>
<accession>A0ABP9ZCV4</accession>
<sequence length="350" mass="39930">MKIPSKLNFEYFNNNAPQLRDYESFKKHKTVQAVHPPRNKRIRAEYEEAINNIRNLPCANGEMEDHLDSLIKDTNSDGDKGEKQVISQYINYRNVGNRGPGEIDNININVNSPKKRCLIQKVPAIKHCLSCTVLNIDDEEEHNSNNRSDDDYYPGVDESSQLEPSSSSPESGIKLGNFDSFTTDETGHTYQTEDSKHYAEANEKEELIYDNSSSLYNRLAISSINYNAGLSEVYKLTPTMLDDQAFNKIKEIRADFVWVANGQEVGCSEIKAPNTSSQLVEEGQARTAEILERQLYVRIMKSKDPKEFATFGVVFNGFNIELYVMAFDFENTPPYRFYEIEKLKLPSSPE</sequence>
<reference evidence="2 3" key="1">
    <citation type="submission" date="2024-04" db="EMBL/GenBank/DDBJ databases">
        <title>genome sequences of Mucor flavus KT1a and Helicostylum pulchrum KT1b strains isolated from the surface of a dry-aged beef.</title>
        <authorList>
            <person name="Toyotome T."/>
            <person name="Hosono M."/>
            <person name="Torimaru M."/>
            <person name="Fukuda K."/>
            <person name="Mikami N."/>
        </authorList>
    </citation>
    <scope>NUCLEOTIDE SEQUENCE [LARGE SCALE GENOMIC DNA]</scope>
    <source>
        <strain evidence="2 3">KT1a</strain>
    </source>
</reference>
<dbReference type="Proteomes" id="UP001473302">
    <property type="component" value="Unassembled WGS sequence"/>
</dbReference>